<protein>
    <recommendedName>
        <fullName evidence="3">CCHC-type domain-containing protein</fullName>
    </recommendedName>
</protein>
<organism evidence="4 5">
    <name type="scientific">Ramazzottius varieornatus</name>
    <name type="common">Water bear</name>
    <name type="synonym">Tardigrade</name>
    <dbReference type="NCBI Taxonomy" id="947166"/>
    <lineage>
        <taxon>Eukaryota</taxon>
        <taxon>Metazoa</taxon>
        <taxon>Ecdysozoa</taxon>
        <taxon>Tardigrada</taxon>
        <taxon>Eutardigrada</taxon>
        <taxon>Parachela</taxon>
        <taxon>Hypsibioidea</taxon>
        <taxon>Ramazzottiidae</taxon>
        <taxon>Ramazzottius</taxon>
    </lineage>
</organism>
<evidence type="ECO:0000313" key="4">
    <source>
        <dbReference type="EMBL" id="GAU94860.1"/>
    </source>
</evidence>
<dbReference type="Pfam" id="PF00098">
    <property type="entry name" value="zf-CCHC"/>
    <property type="match status" value="1"/>
</dbReference>
<evidence type="ECO:0000313" key="5">
    <source>
        <dbReference type="Proteomes" id="UP000186922"/>
    </source>
</evidence>
<dbReference type="Proteomes" id="UP000186922">
    <property type="component" value="Unassembled WGS sequence"/>
</dbReference>
<accession>A0A1D1V1Y2</accession>
<gene>
    <name evidence="4" type="primary">RvY_06567-1</name>
    <name evidence="4" type="synonym">RvY_06567.1</name>
    <name evidence="4" type="ORF">RvY_06567</name>
</gene>
<keyword evidence="1" id="KW-0862">Zinc</keyword>
<evidence type="ECO:0000259" key="3">
    <source>
        <dbReference type="PROSITE" id="PS50158"/>
    </source>
</evidence>
<feature type="domain" description="CCHC-type" evidence="3">
    <location>
        <begin position="52"/>
        <end position="67"/>
    </location>
</feature>
<comment type="caution">
    <text evidence="4">The sequence shown here is derived from an EMBL/GenBank/DDBJ whole genome shotgun (WGS) entry which is preliminary data.</text>
</comment>
<name>A0A1D1V1Y2_RAMVA</name>
<dbReference type="Gene3D" id="4.10.60.10">
    <property type="entry name" value="Zinc finger, CCHC-type"/>
    <property type="match status" value="1"/>
</dbReference>
<evidence type="ECO:0000256" key="1">
    <source>
        <dbReference type="PROSITE-ProRule" id="PRU00047"/>
    </source>
</evidence>
<feature type="region of interest" description="Disordered" evidence="2">
    <location>
        <begin position="74"/>
        <end position="96"/>
    </location>
</feature>
<dbReference type="InterPro" id="IPR036875">
    <property type="entry name" value="Znf_CCHC_sf"/>
</dbReference>
<dbReference type="SUPFAM" id="SSF57756">
    <property type="entry name" value="Retrovirus zinc finger-like domains"/>
    <property type="match status" value="1"/>
</dbReference>
<dbReference type="GO" id="GO:0008270">
    <property type="term" value="F:zinc ion binding"/>
    <property type="evidence" value="ECO:0007669"/>
    <property type="project" value="UniProtKB-KW"/>
</dbReference>
<reference evidence="4 5" key="1">
    <citation type="journal article" date="2016" name="Nat. Commun.">
        <title>Extremotolerant tardigrade genome and improved radiotolerance of human cultured cells by tardigrade-unique protein.</title>
        <authorList>
            <person name="Hashimoto T."/>
            <person name="Horikawa D.D."/>
            <person name="Saito Y."/>
            <person name="Kuwahara H."/>
            <person name="Kozuka-Hata H."/>
            <person name="Shin-I T."/>
            <person name="Minakuchi Y."/>
            <person name="Ohishi K."/>
            <person name="Motoyama A."/>
            <person name="Aizu T."/>
            <person name="Enomoto A."/>
            <person name="Kondo K."/>
            <person name="Tanaka S."/>
            <person name="Hara Y."/>
            <person name="Koshikawa S."/>
            <person name="Sagara H."/>
            <person name="Miura T."/>
            <person name="Yokobori S."/>
            <person name="Miyagawa K."/>
            <person name="Suzuki Y."/>
            <person name="Kubo T."/>
            <person name="Oyama M."/>
            <person name="Kohara Y."/>
            <person name="Fujiyama A."/>
            <person name="Arakawa K."/>
            <person name="Katayama T."/>
            <person name="Toyoda A."/>
            <person name="Kunieda T."/>
        </authorList>
    </citation>
    <scope>NUCLEOTIDE SEQUENCE [LARGE SCALE GENOMIC DNA]</scope>
    <source>
        <strain evidence="4 5">YOKOZUNA-1</strain>
    </source>
</reference>
<dbReference type="SMART" id="SM00343">
    <property type="entry name" value="ZnF_C2HC"/>
    <property type="match status" value="1"/>
</dbReference>
<dbReference type="EMBL" id="BDGG01000003">
    <property type="protein sequence ID" value="GAU94860.1"/>
    <property type="molecule type" value="Genomic_DNA"/>
</dbReference>
<keyword evidence="1" id="KW-0479">Metal-binding</keyword>
<keyword evidence="5" id="KW-1185">Reference proteome</keyword>
<keyword evidence="1" id="KW-0863">Zinc-finger</keyword>
<dbReference type="AlphaFoldDB" id="A0A1D1V1Y2"/>
<dbReference type="InterPro" id="IPR001878">
    <property type="entry name" value="Znf_CCHC"/>
</dbReference>
<proteinExistence type="predicted"/>
<dbReference type="PROSITE" id="PS50158">
    <property type="entry name" value="ZF_CCHC"/>
    <property type="match status" value="1"/>
</dbReference>
<dbReference type="OrthoDB" id="3265877at2759"/>
<dbReference type="GO" id="GO:0003676">
    <property type="term" value="F:nucleic acid binding"/>
    <property type="evidence" value="ECO:0007669"/>
    <property type="project" value="InterPro"/>
</dbReference>
<sequence>MDDHDTRHQQWYRINPILLADVMPAPTHTTSPYPTTSNSQRLPSRPLSDVLCYRCGKYGHYATDCKSSARPELAAQKVLSSPASTSANPPPNVKKPLKPFPTTHFEICRDFNAGRCKSPCPHNAMHLCLQCWNDSHPVTECPDLENTPVANKST</sequence>
<evidence type="ECO:0000256" key="2">
    <source>
        <dbReference type="SAM" id="MobiDB-lite"/>
    </source>
</evidence>